<dbReference type="PANTHER" id="PTHR34477:SF1">
    <property type="entry name" value="UPF0213 PROTEIN YHBQ"/>
    <property type="match status" value="1"/>
</dbReference>
<dbReference type="InterPro" id="IPR050190">
    <property type="entry name" value="UPF0213_domain"/>
</dbReference>
<keyword evidence="4" id="KW-1185">Reference proteome</keyword>
<gene>
    <name evidence="3" type="ORF">EHQ58_10440</name>
</gene>
<sequence length="44" mass="5075">MGYMYILICSDASYYTGSTKYLSKRVKKHQSGQGANYTKKYRAL</sequence>
<dbReference type="OrthoDB" id="9807770at2"/>
<dbReference type="InterPro" id="IPR035901">
    <property type="entry name" value="GIY-YIG_endonuc_sf"/>
</dbReference>
<dbReference type="AlphaFoldDB" id="A0A4R9K2U7"/>
<dbReference type="SUPFAM" id="SSF82771">
    <property type="entry name" value="GIY-YIG endonuclease"/>
    <property type="match status" value="1"/>
</dbReference>
<dbReference type="Proteomes" id="UP000297693">
    <property type="component" value="Unassembled WGS sequence"/>
</dbReference>
<accession>A0A4R9K2U7</accession>
<dbReference type="PROSITE" id="PS50164">
    <property type="entry name" value="GIY_YIG"/>
    <property type="match status" value="1"/>
</dbReference>
<evidence type="ECO:0000259" key="2">
    <source>
        <dbReference type="PROSITE" id="PS50164"/>
    </source>
</evidence>
<proteinExistence type="inferred from homology"/>
<dbReference type="EMBL" id="RQGD01000033">
    <property type="protein sequence ID" value="TGL58548.1"/>
    <property type="molecule type" value="Genomic_DNA"/>
</dbReference>
<organism evidence="3 4">
    <name type="scientific">Leptospira ognonensis</name>
    <dbReference type="NCBI Taxonomy" id="2484945"/>
    <lineage>
        <taxon>Bacteria</taxon>
        <taxon>Pseudomonadati</taxon>
        <taxon>Spirochaetota</taxon>
        <taxon>Spirochaetia</taxon>
        <taxon>Leptospirales</taxon>
        <taxon>Leptospiraceae</taxon>
        <taxon>Leptospira</taxon>
    </lineage>
</organism>
<dbReference type="Pfam" id="PF01541">
    <property type="entry name" value="GIY-YIG"/>
    <property type="match status" value="1"/>
</dbReference>
<reference evidence="3" key="1">
    <citation type="journal article" date="2019" name="PLoS Negl. Trop. Dis.">
        <title>Revisiting the worldwide diversity of Leptospira species in the environment.</title>
        <authorList>
            <person name="Vincent A.T."/>
            <person name="Schiettekatte O."/>
            <person name="Bourhy P."/>
            <person name="Veyrier F.J."/>
            <person name="Picardeau M."/>
        </authorList>
    </citation>
    <scope>NUCLEOTIDE SEQUENCE [LARGE SCALE GENOMIC DNA]</scope>
    <source>
        <strain evidence="3">201702476</strain>
    </source>
</reference>
<comment type="similarity">
    <text evidence="1">Belongs to the UPF0213 family.</text>
</comment>
<feature type="domain" description="GIY-YIG" evidence="2">
    <location>
        <begin position="1"/>
        <end position="44"/>
    </location>
</feature>
<dbReference type="Gene3D" id="3.40.1440.10">
    <property type="entry name" value="GIY-YIG endonuclease"/>
    <property type="match status" value="1"/>
</dbReference>
<dbReference type="PANTHER" id="PTHR34477">
    <property type="entry name" value="UPF0213 PROTEIN YHBQ"/>
    <property type="match status" value="1"/>
</dbReference>
<comment type="caution">
    <text evidence="3">The sequence shown here is derived from an EMBL/GenBank/DDBJ whole genome shotgun (WGS) entry which is preliminary data.</text>
</comment>
<evidence type="ECO:0000256" key="1">
    <source>
        <dbReference type="ARBA" id="ARBA00007435"/>
    </source>
</evidence>
<evidence type="ECO:0000313" key="3">
    <source>
        <dbReference type="EMBL" id="TGL58548.1"/>
    </source>
</evidence>
<name>A0A4R9K2U7_9LEPT</name>
<evidence type="ECO:0000313" key="4">
    <source>
        <dbReference type="Proteomes" id="UP000297693"/>
    </source>
</evidence>
<dbReference type="InterPro" id="IPR000305">
    <property type="entry name" value="GIY-YIG_endonuc"/>
</dbReference>
<protein>
    <recommendedName>
        <fullName evidence="2">GIY-YIG domain-containing protein</fullName>
    </recommendedName>
</protein>